<keyword evidence="5" id="KW-1185">Reference proteome</keyword>
<dbReference type="Pfam" id="PF00582">
    <property type="entry name" value="Usp"/>
    <property type="match status" value="2"/>
</dbReference>
<evidence type="ECO:0000313" key="4">
    <source>
        <dbReference type="EMBL" id="MCM4079555.1"/>
    </source>
</evidence>
<comment type="caution">
    <text evidence="4">The sequence shown here is derived from an EMBL/GenBank/DDBJ whole genome shotgun (WGS) entry which is preliminary data.</text>
</comment>
<evidence type="ECO:0000256" key="2">
    <source>
        <dbReference type="SAM" id="MobiDB-lite"/>
    </source>
</evidence>
<proteinExistence type="inferred from homology"/>
<accession>A0ABT0Y0I6</accession>
<evidence type="ECO:0000313" key="5">
    <source>
        <dbReference type="Proteomes" id="UP001523216"/>
    </source>
</evidence>
<dbReference type="RefSeq" id="WP_251799405.1">
    <property type="nucleotide sequence ID" value="NZ_JAMQOL010000023.1"/>
</dbReference>
<sequence length="286" mass="29738">MPNPSPSPVVVGVTGTSAGLAAVRLAAREAVSRGRELRIVHAFAWSHPRLDQDYDRARRAASQVVDAAVATAQRSTPGVRVQGQLVDGPADRVLLRLSRTAELLVLGDDDLATLPWLPSGSVLVQTVARAWCPVLVARGPRPQAGPILAAVDGSRCSLLALRQAAEEGARRNVGVVVAHVVEEPGPAAEAAGRDVLARAVEAVPELVDYRTRLLTGSPAATLVRASGRARVTVLGPRGVHAAGLLGSVARTVLRRAAGPTLFAHGGSIPARRTPPALRRTGTALAR</sequence>
<gene>
    <name evidence="4" type="ORF">LXN57_18430</name>
</gene>
<dbReference type="SUPFAM" id="SSF52402">
    <property type="entry name" value="Adenine nucleotide alpha hydrolases-like"/>
    <property type="match status" value="2"/>
</dbReference>
<comment type="similarity">
    <text evidence="1">Belongs to the universal stress protein A family.</text>
</comment>
<dbReference type="Gene3D" id="3.40.50.620">
    <property type="entry name" value="HUPs"/>
    <property type="match status" value="2"/>
</dbReference>
<dbReference type="EMBL" id="JAMQOL010000023">
    <property type="protein sequence ID" value="MCM4079555.1"/>
    <property type="molecule type" value="Genomic_DNA"/>
</dbReference>
<name>A0ABT0Y0I6_9ACTN</name>
<reference evidence="4 5" key="1">
    <citation type="submission" date="2022-06" db="EMBL/GenBank/DDBJ databases">
        <title>Actinoplanes abujensis sp. nov., isolated from Nigerian arid soil.</title>
        <authorList>
            <person name="Ding P."/>
        </authorList>
    </citation>
    <scope>NUCLEOTIDE SEQUENCE [LARGE SCALE GENOMIC DNA]</scope>
    <source>
        <strain evidence="5">TRM88002</strain>
    </source>
</reference>
<feature type="domain" description="UspA" evidence="3">
    <location>
        <begin position="8"/>
        <end position="138"/>
    </location>
</feature>
<dbReference type="InterPro" id="IPR006016">
    <property type="entry name" value="UspA"/>
</dbReference>
<dbReference type="InterPro" id="IPR014729">
    <property type="entry name" value="Rossmann-like_a/b/a_fold"/>
</dbReference>
<feature type="region of interest" description="Disordered" evidence="2">
    <location>
        <begin position="265"/>
        <end position="286"/>
    </location>
</feature>
<dbReference type="PANTHER" id="PTHR46268:SF6">
    <property type="entry name" value="UNIVERSAL STRESS PROTEIN UP12"/>
    <property type="match status" value="1"/>
</dbReference>
<evidence type="ECO:0000256" key="1">
    <source>
        <dbReference type="ARBA" id="ARBA00008791"/>
    </source>
</evidence>
<dbReference type="PANTHER" id="PTHR46268">
    <property type="entry name" value="STRESS RESPONSE PROTEIN NHAX"/>
    <property type="match status" value="1"/>
</dbReference>
<dbReference type="CDD" id="cd00293">
    <property type="entry name" value="USP-like"/>
    <property type="match status" value="1"/>
</dbReference>
<dbReference type="Proteomes" id="UP001523216">
    <property type="component" value="Unassembled WGS sequence"/>
</dbReference>
<feature type="compositionally biased region" description="Low complexity" evidence="2">
    <location>
        <begin position="269"/>
        <end position="286"/>
    </location>
</feature>
<organism evidence="4 5">
    <name type="scientific">Paractinoplanes hotanensis</name>
    <dbReference type="NCBI Taxonomy" id="2906497"/>
    <lineage>
        <taxon>Bacteria</taxon>
        <taxon>Bacillati</taxon>
        <taxon>Actinomycetota</taxon>
        <taxon>Actinomycetes</taxon>
        <taxon>Micromonosporales</taxon>
        <taxon>Micromonosporaceae</taxon>
        <taxon>Paractinoplanes</taxon>
    </lineage>
</organism>
<feature type="domain" description="UspA" evidence="3">
    <location>
        <begin position="146"/>
        <end position="261"/>
    </location>
</feature>
<protein>
    <submittedName>
        <fullName evidence="4">Universal stress protein</fullName>
    </submittedName>
</protein>
<evidence type="ECO:0000259" key="3">
    <source>
        <dbReference type="Pfam" id="PF00582"/>
    </source>
</evidence>